<feature type="signal peptide" evidence="2">
    <location>
        <begin position="1"/>
        <end position="22"/>
    </location>
</feature>
<accession>A0ABV6CP26</accession>
<reference evidence="3 4" key="1">
    <citation type="submission" date="2024-09" db="EMBL/GenBank/DDBJ databases">
        <authorList>
            <person name="Sun Q."/>
            <person name="Mori K."/>
        </authorList>
    </citation>
    <scope>NUCLEOTIDE SEQUENCE [LARGE SCALE GENOMIC DNA]</scope>
    <source>
        <strain evidence="3 4">CCM 7904</strain>
    </source>
</reference>
<dbReference type="Gene3D" id="2.60.40.1880">
    <property type="entry name" value="Invasion associated locus B (IalB) protein"/>
    <property type="match status" value="1"/>
</dbReference>
<name>A0ABV6CP26_9RHOB</name>
<keyword evidence="4" id="KW-1185">Reference proteome</keyword>
<dbReference type="RefSeq" id="WP_265507049.1">
    <property type="nucleotide sequence ID" value="NZ_JAOTBE010000023.1"/>
</dbReference>
<keyword evidence="2" id="KW-0732">Signal</keyword>
<dbReference type="Pfam" id="PF06776">
    <property type="entry name" value="IalB"/>
    <property type="match status" value="1"/>
</dbReference>
<proteinExistence type="predicted"/>
<gene>
    <name evidence="3" type="ORF">ACFFIZ_19795</name>
</gene>
<feature type="region of interest" description="Disordered" evidence="1">
    <location>
        <begin position="26"/>
        <end position="81"/>
    </location>
</feature>
<evidence type="ECO:0000313" key="3">
    <source>
        <dbReference type="EMBL" id="MFC0202489.1"/>
    </source>
</evidence>
<comment type="caution">
    <text evidence="3">The sequence shown here is derived from an EMBL/GenBank/DDBJ whole genome shotgun (WGS) entry which is preliminary data.</text>
</comment>
<protein>
    <submittedName>
        <fullName evidence="3">Invasion associated locus B family protein</fullName>
    </submittedName>
</protein>
<evidence type="ECO:0000313" key="4">
    <source>
        <dbReference type="Proteomes" id="UP001589795"/>
    </source>
</evidence>
<dbReference type="InterPro" id="IPR038696">
    <property type="entry name" value="IalB_sf"/>
</dbReference>
<dbReference type="Proteomes" id="UP001589795">
    <property type="component" value="Unassembled WGS sequence"/>
</dbReference>
<dbReference type="InterPro" id="IPR010642">
    <property type="entry name" value="Invasion_prot_B"/>
</dbReference>
<dbReference type="EMBL" id="JBHLWQ010000192">
    <property type="protein sequence ID" value="MFC0202489.1"/>
    <property type="molecule type" value="Genomic_DNA"/>
</dbReference>
<sequence>MSIKSSHAVLAALALMAAPAFAQEAATPMESPTGGQPAEAAPADTNAAPAETTATDAAGATTPAAEAEGEDTADAAAPAENADQTGSYYLKSEHGDWAIRCIRAGQGKDPCELYKLLTDDDDSPVAELTLIPLANGEVAAGATLVAPLETDLIAGLGFQVDNGERRGYPFSFCAPVGCIARLGFTEQELTGMKRGATASVELLPFGGDRENPVDLDFSLSGFTAAFDELAAYAAAPAAEAEDATPAETESAPAE</sequence>
<feature type="compositionally biased region" description="Low complexity" evidence="1">
    <location>
        <begin position="37"/>
        <end position="66"/>
    </location>
</feature>
<evidence type="ECO:0000256" key="1">
    <source>
        <dbReference type="SAM" id="MobiDB-lite"/>
    </source>
</evidence>
<feature type="chain" id="PRO_5046830316" evidence="2">
    <location>
        <begin position="23"/>
        <end position="254"/>
    </location>
</feature>
<evidence type="ECO:0000256" key="2">
    <source>
        <dbReference type="SAM" id="SignalP"/>
    </source>
</evidence>
<organism evidence="3 4">
    <name type="scientific">Paracoccus rhizosphaerae</name>
    <dbReference type="NCBI Taxonomy" id="1133347"/>
    <lineage>
        <taxon>Bacteria</taxon>
        <taxon>Pseudomonadati</taxon>
        <taxon>Pseudomonadota</taxon>
        <taxon>Alphaproteobacteria</taxon>
        <taxon>Rhodobacterales</taxon>
        <taxon>Paracoccaceae</taxon>
        <taxon>Paracoccus</taxon>
    </lineage>
</organism>